<feature type="transmembrane region" description="Helical" evidence="7">
    <location>
        <begin position="419"/>
        <end position="441"/>
    </location>
</feature>
<feature type="transmembrane region" description="Helical" evidence="7">
    <location>
        <begin position="25"/>
        <end position="47"/>
    </location>
</feature>
<dbReference type="Proteomes" id="UP001347146">
    <property type="component" value="Unassembled WGS sequence"/>
</dbReference>
<dbReference type="InterPro" id="IPR020846">
    <property type="entry name" value="MFS_dom"/>
</dbReference>
<name>A0ABU7MJ20_9ACTN</name>
<feature type="transmembrane region" description="Helical" evidence="7">
    <location>
        <begin position="59"/>
        <end position="79"/>
    </location>
</feature>
<feature type="domain" description="Major facilitator superfamily (MFS) profile" evidence="8">
    <location>
        <begin position="25"/>
        <end position="487"/>
    </location>
</feature>
<dbReference type="Gene3D" id="1.20.1720.10">
    <property type="entry name" value="Multidrug resistance protein D"/>
    <property type="match status" value="1"/>
</dbReference>
<accession>A0ABU7MJ20</accession>
<evidence type="ECO:0000256" key="1">
    <source>
        <dbReference type="ARBA" id="ARBA00004651"/>
    </source>
</evidence>
<feature type="transmembrane region" description="Helical" evidence="7">
    <location>
        <begin position="180"/>
        <end position="199"/>
    </location>
</feature>
<keyword evidence="10" id="KW-1185">Reference proteome</keyword>
<evidence type="ECO:0000256" key="2">
    <source>
        <dbReference type="ARBA" id="ARBA00022448"/>
    </source>
</evidence>
<dbReference type="CDD" id="cd17321">
    <property type="entry name" value="MFS_MMR_MDR_like"/>
    <property type="match status" value="1"/>
</dbReference>
<keyword evidence="4 7" id="KW-1133">Transmembrane helix</keyword>
<feature type="transmembrane region" description="Helical" evidence="7">
    <location>
        <begin position="343"/>
        <end position="365"/>
    </location>
</feature>
<evidence type="ECO:0000256" key="5">
    <source>
        <dbReference type="ARBA" id="ARBA00023136"/>
    </source>
</evidence>
<organism evidence="9 10">
    <name type="scientific">Gordonia sesuvii</name>
    <dbReference type="NCBI Taxonomy" id="3116777"/>
    <lineage>
        <taxon>Bacteria</taxon>
        <taxon>Bacillati</taxon>
        <taxon>Actinomycetota</taxon>
        <taxon>Actinomycetes</taxon>
        <taxon>Mycobacteriales</taxon>
        <taxon>Gordoniaceae</taxon>
        <taxon>Gordonia</taxon>
    </lineage>
</organism>
<dbReference type="Gene3D" id="1.20.1250.20">
    <property type="entry name" value="MFS general substrate transporter like domains"/>
    <property type="match status" value="1"/>
</dbReference>
<dbReference type="RefSeq" id="WP_330435942.1">
    <property type="nucleotide sequence ID" value="NZ_JAZDUF010000008.1"/>
</dbReference>
<dbReference type="PANTHER" id="PTHR42718">
    <property type="entry name" value="MAJOR FACILITATOR SUPERFAMILY MULTIDRUG TRANSPORTER MFSC"/>
    <property type="match status" value="1"/>
</dbReference>
<reference evidence="9 10" key="1">
    <citation type="submission" date="2024-01" db="EMBL/GenBank/DDBJ databases">
        <title>Draft genome sequence of Gordonia sp. LSe1-13.</title>
        <authorList>
            <person name="Suphannarot A."/>
            <person name="Mingma R."/>
        </authorList>
    </citation>
    <scope>NUCLEOTIDE SEQUENCE [LARGE SCALE GENOMIC DNA]</scope>
    <source>
        <strain evidence="9 10">LSe1-13</strain>
    </source>
</reference>
<feature type="region of interest" description="Disordered" evidence="6">
    <location>
        <begin position="488"/>
        <end position="508"/>
    </location>
</feature>
<comment type="subcellular location">
    <subcellularLocation>
        <location evidence="1">Cell membrane</location>
        <topology evidence="1">Multi-pass membrane protein</topology>
    </subcellularLocation>
</comment>
<evidence type="ECO:0000313" key="9">
    <source>
        <dbReference type="EMBL" id="MEE3853106.1"/>
    </source>
</evidence>
<feature type="transmembrane region" description="Helical" evidence="7">
    <location>
        <begin position="91"/>
        <end position="117"/>
    </location>
</feature>
<dbReference type="EMBL" id="JAZDUF010000008">
    <property type="protein sequence ID" value="MEE3853106.1"/>
    <property type="molecule type" value="Genomic_DNA"/>
</dbReference>
<protein>
    <submittedName>
        <fullName evidence="9">MFS transporter</fullName>
    </submittedName>
</protein>
<evidence type="ECO:0000256" key="3">
    <source>
        <dbReference type="ARBA" id="ARBA00022692"/>
    </source>
</evidence>
<evidence type="ECO:0000256" key="7">
    <source>
        <dbReference type="SAM" id="Phobius"/>
    </source>
</evidence>
<proteinExistence type="predicted"/>
<evidence type="ECO:0000259" key="8">
    <source>
        <dbReference type="PROSITE" id="PS50850"/>
    </source>
</evidence>
<keyword evidence="5 7" id="KW-0472">Membrane</keyword>
<gene>
    <name evidence="9" type="ORF">VZC37_22405</name>
</gene>
<dbReference type="PRINTS" id="PR01036">
    <property type="entry name" value="TCRTETB"/>
</dbReference>
<dbReference type="PROSITE" id="PS50850">
    <property type="entry name" value="MFS"/>
    <property type="match status" value="1"/>
</dbReference>
<feature type="transmembrane region" description="Helical" evidence="7">
    <location>
        <begin position="280"/>
        <end position="306"/>
    </location>
</feature>
<feature type="transmembrane region" description="Helical" evidence="7">
    <location>
        <begin position="461"/>
        <end position="482"/>
    </location>
</feature>
<comment type="caution">
    <text evidence="9">The sequence shown here is derived from an EMBL/GenBank/DDBJ whole genome shotgun (WGS) entry which is preliminary data.</text>
</comment>
<feature type="transmembrane region" description="Helical" evidence="7">
    <location>
        <begin position="371"/>
        <end position="398"/>
    </location>
</feature>
<feature type="transmembrane region" description="Helical" evidence="7">
    <location>
        <begin position="243"/>
        <end position="259"/>
    </location>
</feature>
<evidence type="ECO:0000256" key="6">
    <source>
        <dbReference type="SAM" id="MobiDB-lite"/>
    </source>
</evidence>
<dbReference type="InterPro" id="IPR036259">
    <property type="entry name" value="MFS_trans_sf"/>
</dbReference>
<keyword evidence="2" id="KW-0813">Transport</keyword>
<feature type="transmembrane region" description="Helical" evidence="7">
    <location>
        <begin position="312"/>
        <end position="331"/>
    </location>
</feature>
<evidence type="ECO:0000313" key="10">
    <source>
        <dbReference type="Proteomes" id="UP001347146"/>
    </source>
</evidence>
<sequence length="508" mass="51744">MPRQDPARGRLITESAPQHPHPWRVFAATSTGVVAVFVSMSGLTVALPTLTRELGASAAQATWILLGYMVVTTALILVFGRLSDIVGRRPLYLCGLVVFTVATALCVFSPTAGWLIAARVLQGIGAAAVVTNNTSLLTDTFAPHLLGRALGSNATVAAVAQVLGPVVGGAATAVFGWRGLFLAVLPVAAAATVASLAVIPRMRPPASRREPFDVTGAILSCVLLTLVVLALTPGLTTAPWAPWAFWTAAAVTAAAFVVVQVRRRHPLVDLSLFRSRGIALVLLAALLIAVATYAVPLLISMFAQAVDGSSPFVAGLLVTPMALGTVIAAYAAGHLVNRFTPRALSSCGMGLTAVGLLATTAALSAGGGTAVVAVALSVIGCGIGLFMTPSTSALMLSVESDRRGIANGLRSTLQNVGNLLSTAIVLAVLTAGLDAAARQAAYAGTPGALTTSGIEDFLDNLVVAGLVLTGIAAVGVAVCLGFPRRTSDSPRPFTTTAPHGTDRPKETA</sequence>
<dbReference type="PANTHER" id="PTHR42718:SF9">
    <property type="entry name" value="MAJOR FACILITATOR SUPERFAMILY MULTIDRUG TRANSPORTER MFSC"/>
    <property type="match status" value="1"/>
</dbReference>
<dbReference type="Pfam" id="PF07690">
    <property type="entry name" value="MFS_1"/>
    <property type="match status" value="1"/>
</dbReference>
<evidence type="ECO:0000256" key="4">
    <source>
        <dbReference type="ARBA" id="ARBA00022989"/>
    </source>
</evidence>
<dbReference type="InterPro" id="IPR011701">
    <property type="entry name" value="MFS"/>
</dbReference>
<keyword evidence="3 7" id="KW-0812">Transmembrane</keyword>
<dbReference type="SUPFAM" id="SSF103473">
    <property type="entry name" value="MFS general substrate transporter"/>
    <property type="match status" value="1"/>
</dbReference>
<feature type="transmembrane region" description="Helical" evidence="7">
    <location>
        <begin position="211"/>
        <end position="231"/>
    </location>
</feature>